<comment type="caution">
    <text evidence="1">The sequence shown here is derived from an EMBL/GenBank/DDBJ whole genome shotgun (WGS) entry which is preliminary data.</text>
</comment>
<name>A0A6L2K6J0_TANCI</name>
<gene>
    <name evidence="1" type="ORF">Tci_016999</name>
</gene>
<organism evidence="1">
    <name type="scientific">Tanacetum cinerariifolium</name>
    <name type="common">Dalmatian daisy</name>
    <name type="synonym">Chrysanthemum cinerariifolium</name>
    <dbReference type="NCBI Taxonomy" id="118510"/>
    <lineage>
        <taxon>Eukaryota</taxon>
        <taxon>Viridiplantae</taxon>
        <taxon>Streptophyta</taxon>
        <taxon>Embryophyta</taxon>
        <taxon>Tracheophyta</taxon>
        <taxon>Spermatophyta</taxon>
        <taxon>Magnoliopsida</taxon>
        <taxon>eudicotyledons</taxon>
        <taxon>Gunneridae</taxon>
        <taxon>Pentapetalae</taxon>
        <taxon>asterids</taxon>
        <taxon>campanulids</taxon>
        <taxon>Asterales</taxon>
        <taxon>Asteraceae</taxon>
        <taxon>Asteroideae</taxon>
        <taxon>Anthemideae</taxon>
        <taxon>Anthemidinae</taxon>
        <taxon>Tanacetum</taxon>
    </lineage>
</organism>
<accession>A0A6L2K6J0</accession>
<reference evidence="1" key="1">
    <citation type="journal article" date="2019" name="Sci. Rep.">
        <title>Draft genome of Tanacetum cinerariifolium, the natural source of mosquito coil.</title>
        <authorList>
            <person name="Yamashiro T."/>
            <person name="Shiraishi A."/>
            <person name="Satake H."/>
            <person name="Nakayama K."/>
        </authorList>
    </citation>
    <scope>NUCLEOTIDE SEQUENCE</scope>
</reference>
<dbReference type="EMBL" id="BKCJ010001926">
    <property type="protein sequence ID" value="GEU45021.1"/>
    <property type="molecule type" value="Genomic_DNA"/>
</dbReference>
<sequence>MRIEEGASWDLDNSTWGGRVEVYGTVSVSAGAQEWCREEDGVKVKKAGNSVVILLGWGKGLGKLQNWPLGFNIKGLVKLQFGSLWFIRLRTNENKGGCQVGLRAKSHGVLGIVEWYCSGMVRVHRNGVGRDG</sequence>
<protein>
    <submittedName>
        <fullName evidence="1">Uncharacterized protein</fullName>
    </submittedName>
</protein>
<dbReference type="AlphaFoldDB" id="A0A6L2K6J0"/>
<evidence type="ECO:0000313" key="1">
    <source>
        <dbReference type="EMBL" id="GEU45021.1"/>
    </source>
</evidence>
<proteinExistence type="predicted"/>